<reference evidence="1 2" key="1">
    <citation type="submission" date="2020-04" db="EMBL/GenBank/DDBJ databases">
        <title>Perkinsus chesapeaki whole genome sequence.</title>
        <authorList>
            <person name="Bogema D.R."/>
        </authorList>
    </citation>
    <scope>NUCLEOTIDE SEQUENCE [LARGE SCALE GENOMIC DNA]</scope>
    <source>
        <strain evidence="1">ATCC PRA-425</strain>
    </source>
</reference>
<name>A0A7J6KIF1_PERCH</name>
<sequence>NCDKKDHDRQIYKYVVTWPDDHVPLKERADNRGGGAYDYSYSILNNLDKSQREEFQAEITNYIKKGWWERPSESESDRELLGNVCTFPVAQSALKTTKVRPCTDCRALNKYRSSEDKMEVVVLVLFPRSE</sequence>
<organism evidence="1 2">
    <name type="scientific">Perkinsus chesapeaki</name>
    <name type="common">Clam parasite</name>
    <name type="synonym">Perkinsus andrewsi</name>
    <dbReference type="NCBI Taxonomy" id="330153"/>
    <lineage>
        <taxon>Eukaryota</taxon>
        <taxon>Sar</taxon>
        <taxon>Alveolata</taxon>
        <taxon>Perkinsozoa</taxon>
        <taxon>Perkinsea</taxon>
        <taxon>Perkinsida</taxon>
        <taxon>Perkinsidae</taxon>
        <taxon>Perkinsus</taxon>
    </lineage>
</organism>
<dbReference type="EMBL" id="JAAPAO010002880">
    <property type="protein sequence ID" value="KAF4647063.1"/>
    <property type="molecule type" value="Genomic_DNA"/>
</dbReference>
<evidence type="ECO:0000313" key="1">
    <source>
        <dbReference type="EMBL" id="KAF4647063.1"/>
    </source>
</evidence>
<proteinExistence type="predicted"/>
<comment type="caution">
    <text evidence="1">The sequence shown here is derived from an EMBL/GenBank/DDBJ whole genome shotgun (WGS) entry which is preliminary data.</text>
</comment>
<gene>
    <name evidence="1" type="ORF">FOL47_005143</name>
</gene>
<feature type="non-terminal residue" evidence="1">
    <location>
        <position position="130"/>
    </location>
</feature>
<evidence type="ECO:0000313" key="2">
    <source>
        <dbReference type="Proteomes" id="UP000591131"/>
    </source>
</evidence>
<protein>
    <submittedName>
        <fullName evidence="1">Uncharacterized protein</fullName>
    </submittedName>
</protein>
<accession>A0A7J6KIF1</accession>
<dbReference type="AlphaFoldDB" id="A0A7J6KIF1"/>
<dbReference type="Proteomes" id="UP000591131">
    <property type="component" value="Unassembled WGS sequence"/>
</dbReference>
<keyword evidence="2" id="KW-1185">Reference proteome</keyword>